<reference evidence="2" key="1">
    <citation type="journal article" date="2019" name="Int. J. Syst. Evol. Microbiol.">
        <title>The Global Catalogue of Microorganisms (GCM) 10K type strain sequencing project: providing services to taxonomists for standard genome sequencing and annotation.</title>
        <authorList>
            <consortium name="The Broad Institute Genomics Platform"/>
            <consortium name="The Broad Institute Genome Sequencing Center for Infectious Disease"/>
            <person name="Wu L."/>
            <person name="Ma J."/>
        </authorList>
    </citation>
    <scope>NUCLEOTIDE SEQUENCE [LARGE SCALE GENOMIC DNA]</scope>
    <source>
        <strain evidence="2">JCM 17498</strain>
    </source>
</reference>
<dbReference type="Gene3D" id="2.60.40.10">
    <property type="entry name" value="Immunoglobulins"/>
    <property type="match status" value="1"/>
</dbReference>
<gene>
    <name evidence="1" type="ORF">GCM10022268_12730</name>
</gene>
<organism evidence="1 2">
    <name type="scientific">Sphingomonas cynarae</name>
    <dbReference type="NCBI Taxonomy" id="930197"/>
    <lineage>
        <taxon>Bacteria</taxon>
        <taxon>Pseudomonadati</taxon>
        <taxon>Pseudomonadota</taxon>
        <taxon>Alphaproteobacteria</taxon>
        <taxon>Sphingomonadales</taxon>
        <taxon>Sphingomonadaceae</taxon>
        <taxon>Sphingomonas</taxon>
    </lineage>
</organism>
<sequence length="487" mass="50376">MLTITDDLSAFTLAAGEPFILDLRFHDADGAAMPLAGRAFALSFHDHDRVAHAAINGEIVADGEGDRVRFARDGRLSESLYGWPLIVELAERYRHGRDVIARGTLTILPSAGEVVSLDGAAIAGQGWRVTIRAGTDGAAPVFARTRIPFDAPSAPMLAALSLAAGAWTVDVAVDLPVTGTTPNTLLAATLPPGLTIADGRIVGAPAVAGPAEITLVETLAGAGNSPRTTVIAIIVAAAPVAADAVLPPHPIGPVDLGTQTAIGLRMMVAEPYMVGARFRRATNTADFWFRMTDAENGVIFRIVDDDHYRLIRVAGGVQSSIGGYEYRTFSPPLVAAPDTAFVELRVAADGSVAFFQNGIRISAKVDAAFLDAIQPRGYGVRFAVTIGPAMANVTAGSLAPPLEIHGATIDPATRRIDLAIGYVGTPDAYDYAIGGGAWAAARTLSSAQAGQAVLRLPALAAGIAGDVSIALRQRNAPAASASITVSV</sequence>
<evidence type="ECO:0000313" key="2">
    <source>
        <dbReference type="Proteomes" id="UP001500523"/>
    </source>
</evidence>
<dbReference type="RefSeq" id="WP_344692524.1">
    <property type="nucleotide sequence ID" value="NZ_BAABBF010000002.1"/>
</dbReference>
<protein>
    <submittedName>
        <fullName evidence="1">Uncharacterized protein</fullName>
    </submittedName>
</protein>
<evidence type="ECO:0000313" key="1">
    <source>
        <dbReference type="EMBL" id="GAA3704545.1"/>
    </source>
</evidence>
<dbReference type="Proteomes" id="UP001500523">
    <property type="component" value="Unassembled WGS sequence"/>
</dbReference>
<dbReference type="EMBL" id="BAABBF010000002">
    <property type="protein sequence ID" value="GAA3704545.1"/>
    <property type="molecule type" value="Genomic_DNA"/>
</dbReference>
<dbReference type="InterPro" id="IPR013783">
    <property type="entry name" value="Ig-like_fold"/>
</dbReference>
<accession>A0ABP7DHT8</accession>
<comment type="caution">
    <text evidence="1">The sequence shown here is derived from an EMBL/GenBank/DDBJ whole genome shotgun (WGS) entry which is preliminary data.</text>
</comment>
<proteinExistence type="predicted"/>
<keyword evidence="2" id="KW-1185">Reference proteome</keyword>
<name>A0ABP7DHT8_9SPHN</name>